<dbReference type="EMBL" id="MN740313">
    <property type="protein sequence ID" value="QHT99732.1"/>
    <property type="molecule type" value="Genomic_DNA"/>
</dbReference>
<dbReference type="SUPFAM" id="SSF52540">
    <property type="entry name" value="P-loop containing nucleoside triphosphate hydrolases"/>
    <property type="match status" value="1"/>
</dbReference>
<evidence type="ECO:0000256" key="3">
    <source>
        <dbReference type="ARBA" id="ARBA00022840"/>
    </source>
</evidence>
<dbReference type="InterPro" id="IPR003593">
    <property type="entry name" value="AAA+_ATPase"/>
</dbReference>
<dbReference type="InterPro" id="IPR003959">
    <property type="entry name" value="ATPase_AAA_core"/>
</dbReference>
<dbReference type="GO" id="GO:0006261">
    <property type="term" value="P:DNA-templated DNA replication"/>
    <property type="evidence" value="ECO:0007669"/>
    <property type="project" value="TreeGrafter"/>
</dbReference>
<dbReference type="GO" id="GO:0003677">
    <property type="term" value="F:DNA binding"/>
    <property type="evidence" value="ECO:0007669"/>
    <property type="project" value="InterPro"/>
</dbReference>
<evidence type="ECO:0000313" key="5">
    <source>
        <dbReference type="EMBL" id="QHT99732.1"/>
    </source>
</evidence>
<name>A0A6C0J322_9ZZZZ</name>
<dbReference type="Pfam" id="PF00004">
    <property type="entry name" value="AAA"/>
    <property type="match status" value="1"/>
</dbReference>
<dbReference type="Gene3D" id="1.10.8.60">
    <property type="match status" value="1"/>
</dbReference>
<dbReference type="GO" id="GO:0006281">
    <property type="term" value="P:DNA repair"/>
    <property type="evidence" value="ECO:0007669"/>
    <property type="project" value="TreeGrafter"/>
</dbReference>
<sequence length="310" mass="35822">MSSLPWIEKYRPKNLDDIIDSSYKTQTLKNLIKKDQMPHLLLYGLPGCGKTTMALAIARLLYGDNYKSYILELNASDDRGIDIVRTVIPDYAKSMSDKIKFIILDEADAMTIEAQGALRRVIEIYSKNCRFCIICNNIHSILPGIQSRCTMLRFNMLNNENMIHRIKEIADKENVNIQDDGIQAIIKSNKDFRQMLNIFQCVSSLYDNITKENVYEFTGFVPEETVKETIDYIETHDLKEGIYYLDEKIKYNTWNVMNLVESMLEIIVNSKMDITRKIKIINTFSTIESRLSLGKNNLIHVSMIVAAFKQ</sequence>
<dbReference type="GO" id="GO:0016887">
    <property type="term" value="F:ATP hydrolysis activity"/>
    <property type="evidence" value="ECO:0007669"/>
    <property type="project" value="InterPro"/>
</dbReference>
<evidence type="ECO:0000259" key="4">
    <source>
        <dbReference type="SMART" id="SM00382"/>
    </source>
</evidence>
<dbReference type="CDD" id="cd18140">
    <property type="entry name" value="HLD_clamp_RFC"/>
    <property type="match status" value="1"/>
</dbReference>
<dbReference type="InterPro" id="IPR008921">
    <property type="entry name" value="DNA_pol3_clamp-load_cplx_C"/>
</dbReference>
<dbReference type="Gene3D" id="3.40.50.300">
    <property type="entry name" value="P-loop containing nucleotide triphosphate hydrolases"/>
    <property type="match status" value="1"/>
</dbReference>
<organism evidence="5">
    <name type="scientific">viral metagenome</name>
    <dbReference type="NCBI Taxonomy" id="1070528"/>
    <lineage>
        <taxon>unclassified sequences</taxon>
        <taxon>metagenomes</taxon>
        <taxon>organismal metagenomes</taxon>
    </lineage>
</organism>
<dbReference type="CDD" id="cd00009">
    <property type="entry name" value="AAA"/>
    <property type="match status" value="1"/>
</dbReference>
<dbReference type="GO" id="GO:0003689">
    <property type="term" value="F:DNA clamp loader activity"/>
    <property type="evidence" value="ECO:0007669"/>
    <property type="project" value="TreeGrafter"/>
</dbReference>
<feature type="domain" description="AAA+ ATPase" evidence="4">
    <location>
        <begin position="36"/>
        <end position="160"/>
    </location>
</feature>
<dbReference type="GO" id="GO:0005634">
    <property type="term" value="C:nucleus"/>
    <property type="evidence" value="ECO:0007669"/>
    <property type="project" value="TreeGrafter"/>
</dbReference>
<keyword evidence="2" id="KW-0547">Nucleotide-binding</keyword>
<protein>
    <recommendedName>
        <fullName evidence="4">AAA+ ATPase domain-containing protein</fullName>
    </recommendedName>
</protein>
<dbReference type="FunFam" id="3.40.50.300:FF:000952">
    <property type="entry name" value="Replication factor C subunit 2"/>
    <property type="match status" value="1"/>
</dbReference>
<dbReference type="PANTHER" id="PTHR11669">
    <property type="entry name" value="REPLICATION FACTOR C / DNA POLYMERASE III GAMMA-TAU SUBUNIT"/>
    <property type="match status" value="1"/>
</dbReference>
<dbReference type="InterPro" id="IPR027417">
    <property type="entry name" value="P-loop_NTPase"/>
</dbReference>
<dbReference type="Pfam" id="PF08542">
    <property type="entry name" value="Rep_fac_C"/>
    <property type="match status" value="1"/>
</dbReference>
<dbReference type="SUPFAM" id="SSF48019">
    <property type="entry name" value="post-AAA+ oligomerization domain-like"/>
    <property type="match status" value="1"/>
</dbReference>
<dbReference type="SMART" id="SM00382">
    <property type="entry name" value="AAA"/>
    <property type="match status" value="1"/>
</dbReference>
<evidence type="ECO:0000256" key="1">
    <source>
        <dbReference type="ARBA" id="ARBA00022705"/>
    </source>
</evidence>
<dbReference type="InterPro" id="IPR050238">
    <property type="entry name" value="DNA_Rep/Repair_Clamp_Loader"/>
</dbReference>
<dbReference type="GO" id="GO:0005663">
    <property type="term" value="C:DNA replication factor C complex"/>
    <property type="evidence" value="ECO:0007669"/>
    <property type="project" value="TreeGrafter"/>
</dbReference>
<proteinExistence type="predicted"/>
<dbReference type="PANTHER" id="PTHR11669:SF20">
    <property type="entry name" value="REPLICATION FACTOR C SUBUNIT 4"/>
    <property type="match status" value="1"/>
</dbReference>
<dbReference type="Gene3D" id="1.20.272.10">
    <property type="match status" value="1"/>
</dbReference>
<dbReference type="GO" id="GO:0005524">
    <property type="term" value="F:ATP binding"/>
    <property type="evidence" value="ECO:0007669"/>
    <property type="project" value="UniProtKB-KW"/>
</dbReference>
<accession>A0A6C0J322</accession>
<dbReference type="AlphaFoldDB" id="A0A6C0J322"/>
<dbReference type="InterPro" id="IPR047854">
    <property type="entry name" value="RFC_lid"/>
</dbReference>
<reference evidence="5" key="1">
    <citation type="journal article" date="2020" name="Nature">
        <title>Giant virus diversity and host interactions through global metagenomics.</title>
        <authorList>
            <person name="Schulz F."/>
            <person name="Roux S."/>
            <person name="Paez-Espino D."/>
            <person name="Jungbluth S."/>
            <person name="Walsh D.A."/>
            <person name="Denef V.J."/>
            <person name="McMahon K.D."/>
            <person name="Konstantinidis K.T."/>
            <person name="Eloe-Fadrosh E.A."/>
            <person name="Kyrpides N.C."/>
            <person name="Woyke T."/>
        </authorList>
    </citation>
    <scope>NUCLEOTIDE SEQUENCE</scope>
    <source>
        <strain evidence="5">GVMAG-M-3300025727-45</strain>
    </source>
</reference>
<dbReference type="InterPro" id="IPR013748">
    <property type="entry name" value="Rep_factorC_C"/>
</dbReference>
<evidence type="ECO:0000256" key="2">
    <source>
        <dbReference type="ARBA" id="ARBA00022741"/>
    </source>
</evidence>
<keyword evidence="3" id="KW-0067">ATP-binding</keyword>
<keyword evidence="1" id="KW-0235">DNA replication</keyword>